<evidence type="ECO:0000256" key="1">
    <source>
        <dbReference type="ARBA" id="ARBA00004141"/>
    </source>
</evidence>
<comment type="similarity">
    <text evidence="6">Belongs to the ferroportin (FP) (TC 2.A.100) family. SLC40A subfamily.</text>
</comment>
<dbReference type="Pfam" id="PF06963">
    <property type="entry name" value="FPN1"/>
    <property type="match status" value="1"/>
</dbReference>
<proteinExistence type="inferred from homology"/>
<dbReference type="Proteomes" id="UP001176059">
    <property type="component" value="Unassembled WGS sequence"/>
</dbReference>
<keyword evidence="4" id="KW-1133">Transmembrane helix</keyword>
<protein>
    <recommendedName>
        <fullName evidence="6">Solute carrier family 40 member</fullName>
    </recommendedName>
</protein>
<evidence type="ECO:0000313" key="7">
    <source>
        <dbReference type="EMBL" id="KAJ3728192.1"/>
    </source>
</evidence>
<evidence type="ECO:0000256" key="3">
    <source>
        <dbReference type="ARBA" id="ARBA00022692"/>
    </source>
</evidence>
<accession>A0AA38JEW0</accession>
<keyword evidence="2 6" id="KW-0813">Transport</keyword>
<dbReference type="GO" id="GO:0016020">
    <property type="term" value="C:membrane"/>
    <property type="evidence" value="ECO:0007669"/>
    <property type="project" value="UniProtKB-SubCell"/>
</dbReference>
<name>A0AA38JEW0_9AGAR</name>
<dbReference type="EMBL" id="JANVFO010000039">
    <property type="protein sequence ID" value="KAJ3728192.1"/>
    <property type="molecule type" value="Genomic_DNA"/>
</dbReference>
<dbReference type="PANTHER" id="PTHR11660:SF57">
    <property type="entry name" value="SOLUTE CARRIER FAMILY 40 MEMBER"/>
    <property type="match status" value="1"/>
</dbReference>
<sequence>MSIYALTRAASAIIFSPVIGRYIDTANRIHVVRLSIGKPCSWLPHHPLVKRRLAAVGGCCGLASCSLVAVWRGTSVLGSGDLVILAILACVEKLCSIMDLVSVEKDWIKKTYTNQGHSNHEGVLTTLNAQMQRIDLIYKLAGPFVIAIIESYSIKVAVLVNLGMNLASVAVEYYAIAKVYFIVTDYRPYPSTGCIQQEHDEIISGFPEERPVGRAKSYCRTGETGAVEYCFRSSEQAKNARLERELALLAFALHKKEDSKRKLTGGLERFTATVGMAMEDDEVSEEEKRTCQRI</sequence>
<evidence type="ECO:0000256" key="6">
    <source>
        <dbReference type="RuleBase" id="RU365065"/>
    </source>
</evidence>
<dbReference type="InterPro" id="IPR009716">
    <property type="entry name" value="Ferroportin-1"/>
</dbReference>
<keyword evidence="3" id="KW-0812">Transmembrane</keyword>
<evidence type="ECO:0000256" key="4">
    <source>
        <dbReference type="ARBA" id="ARBA00022989"/>
    </source>
</evidence>
<comment type="function">
    <text evidence="6">May be involved in iron transport and iron homeostasis.</text>
</comment>
<comment type="caution">
    <text evidence="7">The sequence shown here is derived from an EMBL/GenBank/DDBJ whole genome shotgun (WGS) entry which is preliminary data.</text>
</comment>
<comment type="subcellular location">
    <subcellularLocation>
        <location evidence="1 6">Membrane</location>
        <topology evidence="1 6">Multi-pass membrane protein</topology>
    </subcellularLocation>
</comment>
<keyword evidence="8" id="KW-1185">Reference proteome</keyword>
<dbReference type="PANTHER" id="PTHR11660">
    <property type="entry name" value="SOLUTE CARRIER FAMILY 40 MEMBER"/>
    <property type="match status" value="1"/>
</dbReference>
<reference evidence="7" key="1">
    <citation type="submission" date="2022-08" db="EMBL/GenBank/DDBJ databases">
        <authorList>
            <consortium name="DOE Joint Genome Institute"/>
            <person name="Min B."/>
            <person name="Sierra-Patev S."/>
            <person name="Naranjo-Ortiz M."/>
            <person name="Looney B."/>
            <person name="Konkel Z."/>
            <person name="Slot J.C."/>
            <person name="Sakamoto Y."/>
            <person name="Steenwyk J.L."/>
            <person name="Rokas A."/>
            <person name="Carro J."/>
            <person name="Camarero S."/>
            <person name="Ferreira P."/>
            <person name="Molpeceres G."/>
            <person name="Ruiz-duenas F.J."/>
            <person name="Serrano A."/>
            <person name="Henrissat B."/>
            <person name="Drula E."/>
            <person name="Hughes K.W."/>
            <person name="Mata J.L."/>
            <person name="Ishikawa N.K."/>
            <person name="Vargas-Isla R."/>
            <person name="Ushijima S."/>
            <person name="Smith C.A."/>
            <person name="Ahrendt S."/>
            <person name="Andreopoulos W."/>
            <person name="He G."/>
            <person name="LaButti K."/>
            <person name="Lipzen A."/>
            <person name="Ng V."/>
            <person name="Riley R."/>
            <person name="Sandor L."/>
            <person name="Barry K."/>
            <person name="Martinez A.T."/>
            <person name="Xiao Y."/>
            <person name="Gibbons J.G."/>
            <person name="Terashima K."/>
            <person name="Hibbett D.S."/>
            <person name="Grigoriev I.V."/>
        </authorList>
    </citation>
    <scope>NUCLEOTIDE SEQUENCE</scope>
    <source>
        <strain evidence="7">ET3784</strain>
    </source>
</reference>
<keyword evidence="6" id="KW-0406">Ion transport</keyword>
<gene>
    <name evidence="7" type="ORF">DFJ43DRAFT_1156753</name>
</gene>
<dbReference type="AlphaFoldDB" id="A0AA38JEW0"/>
<organism evidence="7 8">
    <name type="scientific">Lentinula guzmanii</name>
    <dbReference type="NCBI Taxonomy" id="2804957"/>
    <lineage>
        <taxon>Eukaryota</taxon>
        <taxon>Fungi</taxon>
        <taxon>Dikarya</taxon>
        <taxon>Basidiomycota</taxon>
        <taxon>Agaricomycotina</taxon>
        <taxon>Agaricomycetes</taxon>
        <taxon>Agaricomycetidae</taxon>
        <taxon>Agaricales</taxon>
        <taxon>Marasmiineae</taxon>
        <taxon>Omphalotaceae</taxon>
        <taxon>Lentinula</taxon>
    </lineage>
</organism>
<keyword evidence="5" id="KW-0472">Membrane</keyword>
<dbReference type="GO" id="GO:0005381">
    <property type="term" value="F:iron ion transmembrane transporter activity"/>
    <property type="evidence" value="ECO:0007669"/>
    <property type="project" value="UniProtKB-UniRule"/>
</dbReference>
<reference evidence="7" key="2">
    <citation type="journal article" date="2023" name="Proc. Natl. Acad. Sci. U.S.A.">
        <title>A global phylogenomic analysis of the shiitake genus Lentinula.</title>
        <authorList>
            <person name="Sierra-Patev S."/>
            <person name="Min B."/>
            <person name="Naranjo-Ortiz M."/>
            <person name="Looney B."/>
            <person name="Konkel Z."/>
            <person name="Slot J.C."/>
            <person name="Sakamoto Y."/>
            <person name="Steenwyk J.L."/>
            <person name="Rokas A."/>
            <person name="Carro J."/>
            <person name="Camarero S."/>
            <person name="Ferreira P."/>
            <person name="Molpeceres G."/>
            <person name="Ruiz-Duenas F.J."/>
            <person name="Serrano A."/>
            <person name="Henrissat B."/>
            <person name="Drula E."/>
            <person name="Hughes K.W."/>
            <person name="Mata J.L."/>
            <person name="Ishikawa N.K."/>
            <person name="Vargas-Isla R."/>
            <person name="Ushijima S."/>
            <person name="Smith C.A."/>
            <person name="Donoghue J."/>
            <person name="Ahrendt S."/>
            <person name="Andreopoulos W."/>
            <person name="He G."/>
            <person name="LaButti K."/>
            <person name="Lipzen A."/>
            <person name="Ng V."/>
            <person name="Riley R."/>
            <person name="Sandor L."/>
            <person name="Barry K."/>
            <person name="Martinez A.T."/>
            <person name="Xiao Y."/>
            <person name="Gibbons J.G."/>
            <person name="Terashima K."/>
            <person name="Grigoriev I.V."/>
            <person name="Hibbett D."/>
        </authorList>
    </citation>
    <scope>NUCLEOTIDE SEQUENCE</scope>
    <source>
        <strain evidence="7">ET3784</strain>
    </source>
</reference>
<evidence type="ECO:0000256" key="2">
    <source>
        <dbReference type="ARBA" id="ARBA00022448"/>
    </source>
</evidence>
<evidence type="ECO:0000313" key="8">
    <source>
        <dbReference type="Proteomes" id="UP001176059"/>
    </source>
</evidence>
<evidence type="ECO:0000256" key="5">
    <source>
        <dbReference type="ARBA" id="ARBA00023136"/>
    </source>
</evidence>